<accession>A0ABV5K9C7</accession>
<protein>
    <submittedName>
        <fullName evidence="1">WXG100 family type VII secretion target</fullName>
    </submittedName>
</protein>
<dbReference type="Pfam" id="PF06013">
    <property type="entry name" value="WXG100"/>
    <property type="match status" value="1"/>
</dbReference>
<dbReference type="Proteomes" id="UP001589750">
    <property type="component" value="Unassembled WGS sequence"/>
</dbReference>
<dbReference type="InterPro" id="IPR036689">
    <property type="entry name" value="ESAT-6-like_sf"/>
</dbReference>
<keyword evidence="2" id="KW-1185">Reference proteome</keyword>
<evidence type="ECO:0000313" key="2">
    <source>
        <dbReference type="Proteomes" id="UP001589750"/>
    </source>
</evidence>
<comment type="caution">
    <text evidence="1">The sequence shown here is derived from an EMBL/GenBank/DDBJ whole genome shotgun (WGS) entry which is preliminary data.</text>
</comment>
<organism evidence="1 2">
    <name type="scientific">Nocardioides plantarum</name>
    <dbReference type="NCBI Taxonomy" id="29299"/>
    <lineage>
        <taxon>Bacteria</taxon>
        <taxon>Bacillati</taxon>
        <taxon>Actinomycetota</taxon>
        <taxon>Actinomycetes</taxon>
        <taxon>Propionibacteriales</taxon>
        <taxon>Nocardioidaceae</taxon>
        <taxon>Nocardioides</taxon>
    </lineage>
</organism>
<proteinExistence type="predicted"/>
<gene>
    <name evidence="1" type="ORF">ACFFRI_09875</name>
</gene>
<dbReference type="EMBL" id="JBHMDG010000012">
    <property type="protein sequence ID" value="MFB9313351.1"/>
    <property type="molecule type" value="Genomic_DNA"/>
</dbReference>
<sequence>MTAYAVDLDRLLDTIDRLERCEAACDEGLDRVSARVRALQTTWSGLTADAQATAQAEWEAGFALMREGLADMRRVASTARANYLQAADTNVRMWTL</sequence>
<dbReference type="Gene3D" id="1.10.287.1060">
    <property type="entry name" value="ESAT-6-like"/>
    <property type="match status" value="1"/>
</dbReference>
<dbReference type="SUPFAM" id="SSF140453">
    <property type="entry name" value="EsxAB dimer-like"/>
    <property type="match status" value="1"/>
</dbReference>
<dbReference type="RefSeq" id="WP_170215256.1">
    <property type="nucleotide sequence ID" value="NZ_JBHMDG010000012.1"/>
</dbReference>
<dbReference type="InterPro" id="IPR010310">
    <property type="entry name" value="T7SS_ESAT-6-like"/>
</dbReference>
<reference evidence="1 2" key="1">
    <citation type="submission" date="2024-09" db="EMBL/GenBank/DDBJ databases">
        <authorList>
            <person name="Sun Q."/>
            <person name="Mori K."/>
        </authorList>
    </citation>
    <scope>NUCLEOTIDE SEQUENCE [LARGE SCALE GENOMIC DNA]</scope>
    <source>
        <strain evidence="1 2">JCM 9626</strain>
    </source>
</reference>
<evidence type="ECO:0000313" key="1">
    <source>
        <dbReference type="EMBL" id="MFB9313351.1"/>
    </source>
</evidence>
<name>A0ABV5K9C7_9ACTN</name>